<sequence length="174" mass="20518">MSNFLCEKKQDIDYFLKKQAIRYEIQGLARTYFVIEDKTFDHISEIKILGYFTLSQKTLNIDKGISKTKIKKLTGFSNPREKNIPVFLIGQLGKNDKFRSKISGDELIEKAHFKIKEGQEKIAGRGILVECKNIPYLRNFYEKHNYIFIDKEYKKGDLLQYLKILNPEDIIEKR</sequence>
<protein>
    <submittedName>
        <fullName evidence="3">Uncharacterized protein</fullName>
    </submittedName>
</protein>
<evidence type="ECO:0000313" key="3">
    <source>
        <dbReference type="EMBL" id="SDC87320.1"/>
    </source>
</evidence>
<dbReference type="Proteomes" id="UP000199322">
    <property type="component" value="Unassembled WGS sequence"/>
</dbReference>
<keyword evidence="2" id="KW-0012">Acyltransferase</keyword>
<evidence type="ECO:0000256" key="2">
    <source>
        <dbReference type="ARBA" id="ARBA00023315"/>
    </source>
</evidence>
<dbReference type="STRING" id="28234.SAMN04488588_1988"/>
<organism evidence="3 4">
    <name type="scientific">Geotoga petraea</name>
    <dbReference type="NCBI Taxonomy" id="28234"/>
    <lineage>
        <taxon>Bacteria</taxon>
        <taxon>Thermotogati</taxon>
        <taxon>Thermotogota</taxon>
        <taxon>Thermotogae</taxon>
        <taxon>Petrotogales</taxon>
        <taxon>Petrotogaceae</taxon>
        <taxon>Geotoga</taxon>
    </lineage>
</organism>
<dbReference type="PANTHER" id="PTHR36449:SF1">
    <property type="entry name" value="ACETYLTRANSFERASE"/>
    <property type="match status" value="1"/>
</dbReference>
<dbReference type="EMBL" id="FMYV01000010">
    <property type="protein sequence ID" value="SDC87320.1"/>
    <property type="molecule type" value="Genomic_DNA"/>
</dbReference>
<proteinExistence type="predicted"/>
<gene>
    <name evidence="3" type="ORF">SAMN04488588_1988</name>
</gene>
<evidence type="ECO:0000256" key="1">
    <source>
        <dbReference type="ARBA" id="ARBA00022679"/>
    </source>
</evidence>
<dbReference type="AlphaFoldDB" id="A0A1G6Q4D0"/>
<keyword evidence="1" id="KW-0808">Transferase</keyword>
<dbReference type="PANTHER" id="PTHR36449">
    <property type="entry name" value="ACETYLTRANSFERASE-RELATED"/>
    <property type="match status" value="1"/>
</dbReference>
<dbReference type="GO" id="GO:0016746">
    <property type="term" value="F:acyltransferase activity"/>
    <property type="evidence" value="ECO:0007669"/>
    <property type="project" value="UniProtKB-KW"/>
</dbReference>
<name>A0A1G6Q4D0_9BACT</name>
<evidence type="ECO:0000313" key="4">
    <source>
        <dbReference type="Proteomes" id="UP000199322"/>
    </source>
</evidence>
<accession>A0A1G6Q4D0</accession>
<keyword evidence="4" id="KW-1185">Reference proteome</keyword>
<reference evidence="3 4" key="1">
    <citation type="submission" date="2016-10" db="EMBL/GenBank/DDBJ databases">
        <authorList>
            <person name="de Groot N.N."/>
        </authorList>
    </citation>
    <scope>NUCLEOTIDE SEQUENCE [LARGE SCALE GENOMIC DNA]</scope>
    <source>
        <strain evidence="3 4">WG14</strain>
    </source>
</reference>
<dbReference type="Gene3D" id="3.40.630.30">
    <property type="match status" value="1"/>
</dbReference>